<feature type="chain" id="PRO_5032292485" evidence="2">
    <location>
        <begin position="24"/>
        <end position="182"/>
    </location>
</feature>
<reference evidence="4" key="1">
    <citation type="submission" date="2020-08" db="EMBL/GenBank/DDBJ databases">
        <title>Complete genome sequence of Sphingobium barthaii strain KK22, a high-molecular-weight polycyclic aromatic hydrocarbon-degrading soil bacterium.</title>
        <authorList>
            <person name="Mori J.F."/>
            <person name="Kanaly R.A."/>
        </authorList>
    </citation>
    <scope>NUCLEOTIDE SEQUENCE [LARGE SCALE GENOMIC DNA]</scope>
    <source>
        <strain evidence="4">KK22</strain>
    </source>
</reference>
<feature type="region of interest" description="Disordered" evidence="1">
    <location>
        <begin position="142"/>
        <end position="168"/>
    </location>
</feature>
<keyword evidence="2" id="KW-0732">Signal</keyword>
<dbReference type="EMBL" id="CP060035">
    <property type="protein sequence ID" value="QOT70648.1"/>
    <property type="molecule type" value="Genomic_DNA"/>
</dbReference>
<dbReference type="Proteomes" id="UP000593663">
    <property type="component" value="Chromosome 1"/>
</dbReference>
<feature type="compositionally biased region" description="Polar residues" evidence="1">
    <location>
        <begin position="142"/>
        <end position="160"/>
    </location>
</feature>
<dbReference type="AlphaFoldDB" id="A0A7M2GDJ0"/>
<protein>
    <submittedName>
        <fullName evidence="3">Uncharacterized protein</fullName>
    </submittedName>
</protein>
<evidence type="ECO:0000256" key="1">
    <source>
        <dbReference type="SAM" id="MobiDB-lite"/>
    </source>
</evidence>
<dbReference type="KEGG" id="sbar:H5V43_10915"/>
<feature type="signal peptide" evidence="2">
    <location>
        <begin position="1"/>
        <end position="23"/>
    </location>
</feature>
<evidence type="ECO:0000313" key="3">
    <source>
        <dbReference type="EMBL" id="QOT70648.1"/>
    </source>
</evidence>
<proteinExistence type="predicted"/>
<gene>
    <name evidence="3" type="ORF">H5V43_10915</name>
</gene>
<organism evidence="3 4">
    <name type="scientific">Sphingobium fuliginis (strain ATCC 27551)</name>
    <dbReference type="NCBI Taxonomy" id="336203"/>
    <lineage>
        <taxon>Bacteria</taxon>
        <taxon>Pseudomonadati</taxon>
        <taxon>Pseudomonadota</taxon>
        <taxon>Alphaproteobacteria</taxon>
        <taxon>Sphingomonadales</taxon>
        <taxon>Sphingomonadaceae</taxon>
        <taxon>Sphingobium</taxon>
    </lineage>
</organism>
<sequence>MRKIRAAVLAGVAAVAVMGTALATSHDRHVMKVGLPDGTVARIEYQGNVAPKVTFAPASSLAPIAWFDPFEAAPFALFDRIAADLDRQSDLMMRQVHALPLPAIADDGKIDLTALRSLPPGTVSYSFVSTINGGSTCSRSVRATSLGSGRQPRVVSNSSGDCREAPSATVVHPDRTDALRRT</sequence>
<name>A0A7M2GDJ0_SPHSA</name>
<accession>A0A7M2GDJ0</accession>
<dbReference type="RefSeq" id="WP_128830710.1">
    <property type="nucleotide sequence ID" value="NZ_BATN01000021.1"/>
</dbReference>
<evidence type="ECO:0000313" key="4">
    <source>
        <dbReference type="Proteomes" id="UP000593663"/>
    </source>
</evidence>
<evidence type="ECO:0000256" key="2">
    <source>
        <dbReference type="SAM" id="SignalP"/>
    </source>
</evidence>